<feature type="transmembrane region" description="Helical" evidence="1">
    <location>
        <begin position="109"/>
        <end position="125"/>
    </location>
</feature>
<sequence>MNPLNPVDIWKKSSWSDQDSYTTSNAGTKSLFLTAPVISSFAGDANYLRRVFKAWPIATEKKAVFWPAHATLIACGFTGIITGIRVNSYTFLGDPNCAYTESLRKCPRLTWIISLYTSALVYFGLNENIVRRYLYSHGTLCNTCLILSSTVTALACGIALPMLSTPYLTAAAAILQGDKDAIPPIRKSRNWLNYLFRWKIGINACRGVLLPMSFGLATVAGFSMYIRLWGRKKILDTLSVEPEFVSEIAES</sequence>
<dbReference type="EMBL" id="UYYF01004403">
    <property type="protein sequence ID" value="VDN03608.1"/>
    <property type="molecule type" value="Genomic_DNA"/>
</dbReference>
<reference evidence="2 3" key="2">
    <citation type="submission" date="2018-11" db="EMBL/GenBank/DDBJ databases">
        <authorList>
            <consortium name="Pathogen Informatics"/>
        </authorList>
    </citation>
    <scope>NUCLEOTIDE SEQUENCE [LARGE SCALE GENOMIC DNA]</scope>
</reference>
<feature type="transmembrane region" description="Helical" evidence="1">
    <location>
        <begin position="137"/>
        <end position="160"/>
    </location>
</feature>
<feature type="transmembrane region" description="Helical" evidence="1">
    <location>
        <begin position="63"/>
        <end position="84"/>
    </location>
</feature>
<keyword evidence="3" id="KW-1185">Reference proteome</keyword>
<accession>A0A0N5D0G2</accession>
<dbReference type="OrthoDB" id="6234762at2759"/>
<dbReference type="Proteomes" id="UP000276776">
    <property type="component" value="Unassembled WGS sequence"/>
</dbReference>
<feature type="transmembrane region" description="Helical" evidence="1">
    <location>
        <begin position="200"/>
        <end position="226"/>
    </location>
</feature>
<keyword evidence="1" id="KW-0472">Membrane</keyword>
<keyword evidence="1" id="KW-0812">Transmembrane</keyword>
<proteinExistence type="predicted"/>
<dbReference type="OMA" id="VFWPAHA"/>
<evidence type="ECO:0000313" key="2">
    <source>
        <dbReference type="EMBL" id="VDN03608.1"/>
    </source>
</evidence>
<evidence type="ECO:0000313" key="4">
    <source>
        <dbReference type="WBParaSite" id="TCLT_0000628401-mRNA-1"/>
    </source>
</evidence>
<dbReference type="Pfam" id="PF23408">
    <property type="entry name" value="TMEM126_like"/>
    <property type="match status" value="1"/>
</dbReference>
<gene>
    <name evidence="2" type="ORF">TCLT_LOCUS6273</name>
</gene>
<reference evidence="4" key="1">
    <citation type="submission" date="2017-02" db="UniProtKB">
        <authorList>
            <consortium name="WormBaseParasite"/>
        </authorList>
    </citation>
    <scope>IDENTIFICATION</scope>
</reference>
<name>A0A0N5D0G2_THECL</name>
<dbReference type="InterPro" id="IPR057591">
    <property type="entry name" value="TMEM126-like"/>
</dbReference>
<evidence type="ECO:0000313" key="3">
    <source>
        <dbReference type="Proteomes" id="UP000276776"/>
    </source>
</evidence>
<dbReference type="AlphaFoldDB" id="A0A0N5D0G2"/>
<keyword evidence="1" id="KW-1133">Transmembrane helix</keyword>
<protein>
    <submittedName>
        <fullName evidence="2 4">Uncharacterized protein</fullName>
    </submittedName>
</protein>
<evidence type="ECO:0000256" key="1">
    <source>
        <dbReference type="SAM" id="Phobius"/>
    </source>
</evidence>
<dbReference type="WBParaSite" id="TCLT_0000628401-mRNA-1">
    <property type="protein sequence ID" value="TCLT_0000628401-mRNA-1"/>
    <property type="gene ID" value="TCLT_0000628401"/>
</dbReference>
<organism evidence="4">
    <name type="scientific">Thelazia callipaeda</name>
    <name type="common">Oriental eyeworm</name>
    <name type="synonym">Parasitic nematode</name>
    <dbReference type="NCBI Taxonomy" id="103827"/>
    <lineage>
        <taxon>Eukaryota</taxon>
        <taxon>Metazoa</taxon>
        <taxon>Ecdysozoa</taxon>
        <taxon>Nematoda</taxon>
        <taxon>Chromadorea</taxon>
        <taxon>Rhabditida</taxon>
        <taxon>Spirurina</taxon>
        <taxon>Spiruromorpha</taxon>
        <taxon>Thelazioidea</taxon>
        <taxon>Thelaziidae</taxon>
        <taxon>Thelazia</taxon>
    </lineage>
</organism>